<evidence type="ECO:0000256" key="1">
    <source>
        <dbReference type="ARBA" id="ARBA00006781"/>
    </source>
</evidence>
<evidence type="ECO:0000256" key="3">
    <source>
        <dbReference type="PIRNR" id="PIRNR028983"/>
    </source>
</evidence>
<keyword evidence="3" id="KW-0539">Nucleus</keyword>
<reference evidence="5 6" key="1">
    <citation type="submission" date="2024-03" db="EMBL/GenBank/DDBJ databases">
        <authorList>
            <person name="Brejova B."/>
        </authorList>
    </citation>
    <scope>NUCLEOTIDE SEQUENCE [LARGE SCALE GENOMIC DNA]</scope>
    <source>
        <strain evidence="5 6">CBS 14171</strain>
    </source>
</reference>
<feature type="region of interest" description="Disordered" evidence="4">
    <location>
        <begin position="149"/>
        <end position="171"/>
    </location>
</feature>
<evidence type="ECO:0000313" key="5">
    <source>
        <dbReference type="EMBL" id="CAK9436835.1"/>
    </source>
</evidence>
<dbReference type="Proteomes" id="UP001497383">
    <property type="component" value="Chromosome 2"/>
</dbReference>
<dbReference type="RefSeq" id="XP_066828295.1">
    <property type="nucleotide sequence ID" value="XM_066971236.1"/>
</dbReference>
<feature type="compositionally biased region" description="Low complexity" evidence="4">
    <location>
        <begin position="149"/>
        <end position="166"/>
    </location>
</feature>
<evidence type="ECO:0000256" key="2">
    <source>
        <dbReference type="ARBA" id="ARBA00014649"/>
    </source>
</evidence>
<organism evidence="5 6">
    <name type="scientific">Lodderomyces beijingensis</name>
    <dbReference type="NCBI Taxonomy" id="1775926"/>
    <lineage>
        <taxon>Eukaryota</taxon>
        <taxon>Fungi</taxon>
        <taxon>Dikarya</taxon>
        <taxon>Ascomycota</taxon>
        <taxon>Saccharomycotina</taxon>
        <taxon>Pichiomycetes</taxon>
        <taxon>Debaryomycetaceae</taxon>
        <taxon>Candida/Lodderomyces clade</taxon>
        <taxon>Lodderomyces</taxon>
    </lineage>
</organism>
<keyword evidence="3" id="KW-0813">Transport</keyword>
<dbReference type="PANTHER" id="PTHR13261">
    <property type="entry name" value="BRCA2 AND CDKN1A INTERACTING PROTEIN"/>
    <property type="match status" value="1"/>
</dbReference>
<name>A0ABP0ZG36_9ASCO</name>
<feature type="compositionally biased region" description="Acidic residues" evidence="4">
    <location>
        <begin position="8"/>
        <end position="24"/>
    </location>
</feature>
<gene>
    <name evidence="5" type="ORF">LODBEIA_P13570</name>
</gene>
<protein>
    <recommendedName>
        <fullName evidence="2 3">Protein BCP1</fullName>
    </recommendedName>
</protein>
<dbReference type="PIRSF" id="PIRSF028983">
    <property type="entry name" value="BCP1"/>
    <property type="match status" value="1"/>
</dbReference>
<comment type="similarity">
    <text evidence="1 3">Belongs to the BCP1 family.</text>
</comment>
<keyword evidence="6" id="KW-1185">Reference proteome</keyword>
<sequence>MSKRQIESDSDIDVSSTDESDVELDQQKNGDEEGEGDAQMEDTVDVDFDFFDLNPEVDFHATKNFLRQLFGDDHAGFDISGLADLLLTKNSVGTSIKTDGKESDPFALLSVISLSDNLKNPAVKNLIEYVLKKTKSNLELNVTLKKLLSSSQQQQQQQQSTTTTTTKGKGRPARVGLIVSERLINMPVEVVPPMYKMLLDEMKNAENANERYEFDYFLVISKVYQLVDAVEKEDDDEKARSKKRKTPANEPRAIEMDYFHLEDQILELNAVSKGVFDYDNKDKQETDSRRVFTDYGIDPKLSIILLTKDNLAKAVLEMAEMFHV</sequence>
<evidence type="ECO:0000256" key="4">
    <source>
        <dbReference type="SAM" id="MobiDB-lite"/>
    </source>
</evidence>
<evidence type="ECO:0000313" key="6">
    <source>
        <dbReference type="Proteomes" id="UP001497383"/>
    </source>
</evidence>
<dbReference type="EMBL" id="OZ022406">
    <property type="protein sequence ID" value="CAK9436835.1"/>
    <property type="molecule type" value="Genomic_DNA"/>
</dbReference>
<dbReference type="Pfam" id="PF13862">
    <property type="entry name" value="BCCIP"/>
    <property type="match status" value="1"/>
</dbReference>
<keyword evidence="3" id="KW-0653">Protein transport</keyword>
<dbReference type="PANTHER" id="PTHR13261:SF0">
    <property type="entry name" value="BRCA2 AND CDKN1A-INTERACTING PROTEIN"/>
    <property type="match status" value="1"/>
</dbReference>
<dbReference type="GeneID" id="92206553"/>
<comment type="function">
    <text evidence="3">Involved in nuclear export, actin cytoskeleton organization and vesicular transport.</text>
</comment>
<proteinExistence type="inferred from homology"/>
<comment type="subcellular location">
    <subcellularLocation>
        <location evidence="3">Nucleus</location>
    </subcellularLocation>
</comment>
<feature type="region of interest" description="Disordered" evidence="4">
    <location>
        <begin position="1"/>
        <end position="39"/>
    </location>
</feature>
<dbReference type="InterPro" id="IPR025602">
    <property type="entry name" value="BCP1_family"/>
</dbReference>
<accession>A0ABP0ZG36</accession>